<dbReference type="EMBL" id="CP000724">
    <property type="protein sequence ID" value="ABR46856.1"/>
    <property type="molecule type" value="Genomic_DNA"/>
</dbReference>
<gene>
    <name evidence="1" type="ordered locus">Amet_0630</name>
</gene>
<evidence type="ECO:0000313" key="1">
    <source>
        <dbReference type="EMBL" id="ABR46856.1"/>
    </source>
</evidence>
<name>A6TKY8_ALKMQ</name>
<reference evidence="2" key="1">
    <citation type="journal article" date="2016" name="Genome Announc.">
        <title>Complete genome sequence of Alkaliphilus metalliredigens strain QYMF, an alkaliphilic and metal-reducing bacterium isolated from borax-contaminated leachate ponds.</title>
        <authorList>
            <person name="Hwang C."/>
            <person name="Copeland A."/>
            <person name="Lucas S."/>
            <person name="Lapidus A."/>
            <person name="Barry K."/>
            <person name="Detter J.C."/>
            <person name="Glavina Del Rio T."/>
            <person name="Hammon N."/>
            <person name="Israni S."/>
            <person name="Dalin E."/>
            <person name="Tice H."/>
            <person name="Pitluck S."/>
            <person name="Chertkov O."/>
            <person name="Brettin T."/>
            <person name="Bruce D."/>
            <person name="Han C."/>
            <person name="Schmutz J."/>
            <person name="Larimer F."/>
            <person name="Land M.L."/>
            <person name="Hauser L."/>
            <person name="Kyrpides N."/>
            <person name="Mikhailova N."/>
            <person name="Ye Q."/>
            <person name="Zhou J."/>
            <person name="Richardson P."/>
            <person name="Fields M.W."/>
        </authorList>
    </citation>
    <scope>NUCLEOTIDE SEQUENCE [LARGE SCALE GENOMIC DNA]</scope>
    <source>
        <strain evidence="2">QYMF</strain>
    </source>
</reference>
<protein>
    <recommendedName>
        <fullName evidence="3">Resolvase HTH domain-containing protein</fullName>
    </recommendedName>
</protein>
<evidence type="ECO:0008006" key="3">
    <source>
        <dbReference type="Google" id="ProtNLM"/>
    </source>
</evidence>
<dbReference type="AlphaFoldDB" id="A6TKY8"/>
<proteinExistence type="predicted"/>
<organism evidence="1 2">
    <name type="scientific">Alkaliphilus metalliredigens (strain QYMF)</name>
    <dbReference type="NCBI Taxonomy" id="293826"/>
    <lineage>
        <taxon>Bacteria</taxon>
        <taxon>Bacillati</taxon>
        <taxon>Bacillota</taxon>
        <taxon>Clostridia</taxon>
        <taxon>Peptostreptococcales</taxon>
        <taxon>Natronincolaceae</taxon>
        <taxon>Alkaliphilus</taxon>
    </lineage>
</organism>
<dbReference type="Proteomes" id="UP000001572">
    <property type="component" value="Chromosome"/>
</dbReference>
<accession>A6TKY8</accession>
<dbReference type="eggNOG" id="COG1943">
    <property type="taxonomic scope" value="Bacteria"/>
</dbReference>
<dbReference type="RefSeq" id="WP_011971764.1">
    <property type="nucleotide sequence ID" value="NC_009633.1"/>
</dbReference>
<dbReference type="KEGG" id="amt:Amet_0630"/>
<dbReference type="HOGENOM" id="CLU_2912200_0_0_9"/>
<evidence type="ECO:0000313" key="2">
    <source>
        <dbReference type="Proteomes" id="UP000001572"/>
    </source>
</evidence>
<sequence>MPREARERIKEMDNPKSISDLQKLEKDKRNKILGKAKEIEGISILQISRITGITRQVIKKT</sequence>
<dbReference type="STRING" id="293826.Amet_0630"/>
<keyword evidence="2" id="KW-1185">Reference proteome</keyword>